<sequence length="316" mass="35410">MTLVWHLDKHGEPFMDLTPDGSLAAVVDWERAIVYLVKPNGTDRSFEVEEGAVISGIAIKNETVYVLGSYKDYSGVKKYSWWGPVGVEKHGWAGSVADSIARSPSGNHLCYLVTTGATTQELYCDGKKMELNPNDYDLNSVSDSGVVVLARADKAFVFKEGLEMLSFNTSNVIAYRDRLLSSEGEKLRVYSLNGDVLAKREGYTFRMTTLMRWTLIPTGKYIFRYEPLEDTSVLTWNLTELRTLPGFPYFANENFVVTAKDGLIHCYSLEDFHEVFSMKVPGDSLGYVKLSNDGRVLILSDEFGGFWLYKAADSRG</sequence>
<keyword evidence="2" id="KW-1185">Reference proteome</keyword>
<protein>
    <submittedName>
        <fullName evidence="1">Uncharacterized protein</fullName>
    </submittedName>
</protein>
<gene>
    <name evidence="1" type="ORF">A3K92_04725</name>
</gene>
<accession>A0A2Z2MAV8</accession>
<dbReference type="AlphaFoldDB" id="A0A2Z2MAV8"/>
<reference evidence="1 2" key="1">
    <citation type="submission" date="2016-03" db="EMBL/GenBank/DDBJ databases">
        <title>Complete genome sequence of Thermococcus gorgonarius.</title>
        <authorList>
            <person name="Oger P.M."/>
        </authorList>
    </citation>
    <scope>NUCLEOTIDE SEQUENCE [LARGE SCALE GENOMIC DNA]</scope>
    <source>
        <strain evidence="1 2">W-12</strain>
    </source>
</reference>
<evidence type="ECO:0000313" key="1">
    <source>
        <dbReference type="EMBL" id="ASJ01712.1"/>
    </source>
</evidence>
<name>A0A2Z2MAV8_THEGO</name>
<dbReference type="EMBL" id="CP014855">
    <property type="protein sequence ID" value="ASJ01712.1"/>
    <property type="molecule type" value="Genomic_DNA"/>
</dbReference>
<dbReference type="SUPFAM" id="SSF101898">
    <property type="entry name" value="NHL repeat"/>
    <property type="match status" value="1"/>
</dbReference>
<evidence type="ECO:0000313" key="2">
    <source>
        <dbReference type="Proteomes" id="UP000250134"/>
    </source>
</evidence>
<dbReference type="Proteomes" id="UP000250134">
    <property type="component" value="Chromosome"/>
</dbReference>
<organism evidence="1 2">
    <name type="scientific">Thermococcus gorgonarius</name>
    <dbReference type="NCBI Taxonomy" id="71997"/>
    <lineage>
        <taxon>Archaea</taxon>
        <taxon>Methanobacteriati</taxon>
        <taxon>Methanobacteriota</taxon>
        <taxon>Thermococci</taxon>
        <taxon>Thermococcales</taxon>
        <taxon>Thermococcaceae</taxon>
        <taxon>Thermococcus</taxon>
    </lineage>
</organism>
<dbReference type="KEGG" id="tgg:A3K92_04725"/>
<dbReference type="OrthoDB" id="94500at2157"/>
<proteinExistence type="predicted"/>